<protein>
    <submittedName>
        <fullName evidence="11">MBOAT family protein</fullName>
    </submittedName>
</protein>
<dbReference type="InterPro" id="IPR051085">
    <property type="entry name" value="MB_O-acyltransferase"/>
</dbReference>
<evidence type="ECO:0000256" key="7">
    <source>
        <dbReference type="ARBA" id="ARBA00023136"/>
    </source>
</evidence>
<dbReference type="InterPro" id="IPR004299">
    <property type="entry name" value="MBOAT_fam"/>
</dbReference>
<sequence>MLFSSSVFLFLFLPVVLLVYYLPLRKWRRGQNIFLTLASLFFYAWGEPWFVLVMMGSIAANYLFGLWVAAWKERGRRLRLPVTVSVVCNLAVLFIFKYLTFVLTNLNLLGFQLTVPVINLPIGISFFTFQAMSYVLDVARGRGEAQKSLLNVGLYVSFFPQLIAGPIVKYETVAEEILHRRENWDDFTSGVQRFLMGLGKKVILSNQLAVVADAAFNHGQPQSMAFAWIGAVCYILQLYYDFGGYSDMAIGLGRMFGFHFLENFDYPYISTSVTEFWRRWHISLTSWFRDYVYFPLGGSRVDKQWKVVRNIFVVWLLTGIWHGANWTYVVWGLLNYALLMLEKYGGLGRGWPKALGWLYTQAAFVLTCVVFRSDSLSAAGSYFLSLFHIGSMPLWSSQAALYLREYWIILLAAALCAAPTATWLRKKLAVTAGGRLLPVWDCVSTLALLAVFVVAVCFTIKGTYNPFIYFNF</sequence>
<comment type="similarity">
    <text evidence="2 9">Belongs to the membrane-bound acyltransferase family.</text>
</comment>
<keyword evidence="3 9" id="KW-1003">Cell membrane</keyword>
<evidence type="ECO:0000256" key="2">
    <source>
        <dbReference type="ARBA" id="ARBA00010323"/>
    </source>
</evidence>
<feature type="transmembrane region" description="Helical" evidence="10">
    <location>
        <begin position="354"/>
        <end position="371"/>
    </location>
</feature>
<evidence type="ECO:0000256" key="10">
    <source>
        <dbReference type="SAM" id="Phobius"/>
    </source>
</evidence>
<comment type="caution">
    <text evidence="11">The sequence shown here is derived from an EMBL/GenBank/DDBJ whole genome shotgun (WGS) entry which is preliminary data.</text>
</comment>
<feature type="transmembrane region" description="Helical" evidence="10">
    <location>
        <begin position="436"/>
        <end position="464"/>
    </location>
</feature>
<evidence type="ECO:0000256" key="4">
    <source>
        <dbReference type="ARBA" id="ARBA00022679"/>
    </source>
</evidence>
<dbReference type="PIRSF" id="PIRSF500217">
    <property type="entry name" value="AlgI"/>
    <property type="match status" value="1"/>
</dbReference>
<dbReference type="Pfam" id="PF03062">
    <property type="entry name" value="MBOAT"/>
    <property type="match status" value="1"/>
</dbReference>
<evidence type="ECO:0000256" key="6">
    <source>
        <dbReference type="ARBA" id="ARBA00022989"/>
    </source>
</evidence>
<evidence type="ECO:0000256" key="9">
    <source>
        <dbReference type="PIRNR" id="PIRNR016636"/>
    </source>
</evidence>
<dbReference type="GO" id="GO:0005886">
    <property type="term" value="C:plasma membrane"/>
    <property type="evidence" value="ECO:0007669"/>
    <property type="project" value="UniProtKB-SubCell"/>
</dbReference>
<dbReference type="PANTHER" id="PTHR13285">
    <property type="entry name" value="ACYLTRANSFERASE"/>
    <property type="match status" value="1"/>
</dbReference>
<keyword evidence="7 9" id="KW-0472">Membrane</keyword>
<gene>
    <name evidence="11" type="ORF">K8V01_03490</name>
</gene>
<comment type="subcellular location">
    <subcellularLocation>
        <location evidence="1">Cell membrane</location>
        <topology evidence="1">Multi-pass membrane protein</topology>
    </subcellularLocation>
</comment>
<reference evidence="11" key="2">
    <citation type="submission" date="2021-09" db="EMBL/GenBank/DDBJ databases">
        <authorList>
            <person name="Gilroy R."/>
        </authorList>
    </citation>
    <scope>NUCLEOTIDE SEQUENCE</scope>
    <source>
        <strain evidence="11">CHK179-5677</strain>
    </source>
</reference>
<reference evidence="11" key="1">
    <citation type="journal article" date="2021" name="PeerJ">
        <title>Extensive microbial diversity within the chicken gut microbiome revealed by metagenomics and culture.</title>
        <authorList>
            <person name="Gilroy R."/>
            <person name="Ravi A."/>
            <person name="Getino M."/>
            <person name="Pursley I."/>
            <person name="Horton D.L."/>
            <person name="Alikhan N.F."/>
            <person name="Baker D."/>
            <person name="Gharbi K."/>
            <person name="Hall N."/>
            <person name="Watson M."/>
            <person name="Adriaenssens E.M."/>
            <person name="Foster-Nyarko E."/>
            <person name="Jarju S."/>
            <person name="Secka A."/>
            <person name="Antonio M."/>
            <person name="Oren A."/>
            <person name="Chaudhuri R.R."/>
            <person name="La Ragione R."/>
            <person name="Hildebrand F."/>
            <person name="Pallen M.J."/>
        </authorList>
    </citation>
    <scope>NUCLEOTIDE SEQUENCE</scope>
    <source>
        <strain evidence="11">CHK179-5677</strain>
    </source>
</reference>
<feature type="transmembrane region" description="Helical" evidence="10">
    <location>
        <begin position="225"/>
        <end position="242"/>
    </location>
</feature>
<dbReference type="InterPro" id="IPR028362">
    <property type="entry name" value="AlgI"/>
</dbReference>
<feature type="transmembrane region" description="Helical" evidence="10">
    <location>
        <begin position="148"/>
        <end position="168"/>
    </location>
</feature>
<feature type="transmembrane region" description="Helical" evidence="10">
    <location>
        <begin position="406"/>
        <end position="424"/>
    </location>
</feature>
<evidence type="ECO:0000256" key="5">
    <source>
        <dbReference type="ARBA" id="ARBA00022692"/>
    </source>
</evidence>
<dbReference type="InterPro" id="IPR024194">
    <property type="entry name" value="Ac/AlaTfrase_AlgI/DltB"/>
</dbReference>
<keyword evidence="8 9" id="KW-0012">Acyltransferase</keyword>
<feature type="transmembrane region" description="Helical" evidence="10">
    <location>
        <begin position="6"/>
        <end position="23"/>
    </location>
</feature>
<evidence type="ECO:0000313" key="11">
    <source>
        <dbReference type="EMBL" id="HJG86084.1"/>
    </source>
</evidence>
<name>A0A921MKD8_9FIRM</name>
<dbReference type="GO" id="GO:0042121">
    <property type="term" value="P:alginic acid biosynthetic process"/>
    <property type="evidence" value="ECO:0007669"/>
    <property type="project" value="InterPro"/>
</dbReference>
<dbReference type="Proteomes" id="UP000760668">
    <property type="component" value="Unassembled WGS sequence"/>
</dbReference>
<keyword evidence="6 10" id="KW-1133">Transmembrane helix</keyword>
<dbReference type="RefSeq" id="WP_295368155.1">
    <property type="nucleotide sequence ID" value="NZ_DYUC01000025.1"/>
</dbReference>
<dbReference type="AlphaFoldDB" id="A0A921MKD8"/>
<evidence type="ECO:0000313" key="12">
    <source>
        <dbReference type="Proteomes" id="UP000760668"/>
    </source>
</evidence>
<dbReference type="PIRSF" id="PIRSF016636">
    <property type="entry name" value="AlgI_DltB"/>
    <property type="match status" value="1"/>
</dbReference>
<evidence type="ECO:0000256" key="8">
    <source>
        <dbReference type="ARBA" id="ARBA00023315"/>
    </source>
</evidence>
<dbReference type="GO" id="GO:0016746">
    <property type="term" value="F:acyltransferase activity"/>
    <property type="evidence" value="ECO:0007669"/>
    <property type="project" value="UniProtKB-KW"/>
</dbReference>
<feature type="transmembrane region" description="Helical" evidence="10">
    <location>
        <begin position="383"/>
        <end position="400"/>
    </location>
</feature>
<feature type="transmembrane region" description="Helical" evidence="10">
    <location>
        <begin position="312"/>
        <end position="334"/>
    </location>
</feature>
<keyword evidence="5 10" id="KW-0812">Transmembrane</keyword>
<accession>A0A921MKD8</accession>
<dbReference type="PANTHER" id="PTHR13285:SF23">
    <property type="entry name" value="TEICHOIC ACID D-ALANYLTRANSFERASE"/>
    <property type="match status" value="1"/>
</dbReference>
<evidence type="ECO:0000256" key="3">
    <source>
        <dbReference type="ARBA" id="ARBA00022475"/>
    </source>
</evidence>
<organism evidence="11 12">
    <name type="scientific">Pseudoflavonifractor capillosus</name>
    <dbReference type="NCBI Taxonomy" id="106588"/>
    <lineage>
        <taxon>Bacteria</taxon>
        <taxon>Bacillati</taxon>
        <taxon>Bacillota</taxon>
        <taxon>Clostridia</taxon>
        <taxon>Eubacteriales</taxon>
        <taxon>Oscillospiraceae</taxon>
        <taxon>Pseudoflavonifractor</taxon>
    </lineage>
</organism>
<evidence type="ECO:0000256" key="1">
    <source>
        <dbReference type="ARBA" id="ARBA00004651"/>
    </source>
</evidence>
<proteinExistence type="inferred from homology"/>
<dbReference type="EMBL" id="DYUC01000025">
    <property type="protein sequence ID" value="HJG86084.1"/>
    <property type="molecule type" value="Genomic_DNA"/>
</dbReference>
<keyword evidence="4 9" id="KW-0808">Transferase</keyword>
<feature type="transmembrane region" description="Helical" evidence="10">
    <location>
        <begin position="113"/>
        <end position="136"/>
    </location>
</feature>
<feature type="transmembrane region" description="Helical" evidence="10">
    <location>
        <begin position="52"/>
        <end position="70"/>
    </location>
</feature>
<feature type="transmembrane region" description="Helical" evidence="10">
    <location>
        <begin position="82"/>
        <end position="101"/>
    </location>
</feature>